<organism evidence="1 2">
    <name type="scientific">Mycoplasmoides gallisepticum</name>
    <name type="common">Mycoplasma gallisepticum</name>
    <dbReference type="NCBI Taxonomy" id="2096"/>
    <lineage>
        <taxon>Bacteria</taxon>
        <taxon>Bacillati</taxon>
        <taxon>Mycoplasmatota</taxon>
        <taxon>Mycoplasmoidales</taxon>
        <taxon>Mycoplasmoidaceae</taxon>
        <taxon>Mycoplasmoides</taxon>
    </lineage>
</organism>
<dbReference type="STRING" id="1006581.GCW_90646"/>
<accession>A0A3B0PD18</accession>
<dbReference type="AlphaFoldDB" id="A0A3B0PD18"/>
<dbReference type="EMBL" id="LS991952">
    <property type="protein sequence ID" value="SYV94742.1"/>
    <property type="molecule type" value="Genomic_DNA"/>
</dbReference>
<evidence type="ECO:0000313" key="2">
    <source>
        <dbReference type="Proteomes" id="UP000260136"/>
    </source>
</evidence>
<protein>
    <submittedName>
        <fullName evidence="1">Transposase domain-containing protein</fullName>
    </submittedName>
</protein>
<gene>
    <name evidence="1" type="ORF">NCTC10115_01039</name>
</gene>
<name>A0A3B0PD18_MYCGL</name>
<dbReference type="Proteomes" id="UP000260136">
    <property type="component" value="Chromosome"/>
</dbReference>
<evidence type="ECO:0000313" key="1">
    <source>
        <dbReference type="EMBL" id="SYV94742.1"/>
    </source>
</evidence>
<reference evidence="2" key="1">
    <citation type="submission" date="2018-06" db="EMBL/GenBank/DDBJ databases">
        <authorList>
            <consortium name="Pathogen Informatics"/>
        </authorList>
    </citation>
    <scope>NUCLEOTIDE SEQUENCE [LARGE SCALE GENOMIC DNA]</scope>
    <source>
        <strain evidence="2">NCTC10115</strain>
    </source>
</reference>
<proteinExistence type="predicted"/>
<sequence>MDNIEKLFSFSKALRTLVYTSNMVENYNSVIGSFLAAKKSFNNINQLLLDLYVHFGYNPRYKKLNQKSNRVRNWYRIYEELMDVFPNLLKKN</sequence>